<dbReference type="RefSeq" id="XP_031870354.1">
    <property type="nucleotide sequence ID" value="XM_032013754.1"/>
</dbReference>
<reference evidence="2 3" key="1">
    <citation type="journal article" date="2018" name="IMA Fungus">
        <title>IMA Genome-F 9: Draft genome sequence of Annulohypoxylon stygium, Aspergillus mulundensis, Berkeleyomyces basicola (syn. Thielaviopsis basicola), Ceratocystis smalleyi, two Cercospora beticola strains, Coleophoma cylindrospora, Fusarium fracticaudum, Phialophora cf. hyalina, and Morchella septimelata.</title>
        <authorList>
            <person name="Wingfield B.D."/>
            <person name="Bills G.F."/>
            <person name="Dong Y."/>
            <person name="Huang W."/>
            <person name="Nel W.J."/>
            <person name="Swalarsk-Parry B.S."/>
            <person name="Vaghefi N."/>
            <person name="Wilken P.M."/>
            <person name="An Z."/>
            <person name="de Beer Z.W."/>
            <person name="De Vos L."/>
            <person name="Chen L."/>
            <person name="Duong T.A."/>
            <person name="Gao Y."/>
            <person name="Hammerbacher A."/>
            <person name="Kikkert J.R."/>
            <person name="Li Y."/>
            <person name="Li H."/>
            <person name="Li K."/>
            <person name="Li Q."/>
            <person name="Liu X."/>
            <person name="Ma X."/>
            <person name="Naidoo K."/>
            <person name="Pethybridge S.J."/>
            <person name="Sun J."/>
            <person name="Steenkamp E.T."/>
            <person name="van der Nest M.A."/>
            <person name="van Wyk S."/>
            <person name="Wingfield M.J."/>
            <person name="Xiong C."/>
            <person name="Yue Q."/>
            <person name="Zhang X."/>
        </authorList>
    </citation>
    <scope>NUCLEOTIDE SEQUENCE [LARGE SCALE GENOMIC DNA]</scope>
    <source>
        <strain evidence="2 3">BP 5553</strain>
    </source>
</reference>
<dbReference type="OrthoDB" id="5288704at2759"/>
<comment type="caution">
    <text evidence="2">The sequence shown here is derived from an EMBL/GenBank/DDBJ whole genome shotgun (WGS) entry which is preliminary data.</text>
</comment>
<sequence>MKTTTFALGFMMSYTCGTAFALPSDLPNTSVSTSPFHDCVSSGKGFNECRAQSRGFKRDAPTSTSPFHDCMDKPDATLAKCTTSAGLVPRSADFRSKAEADGDLETRDLVLTERKLDINFKGFIDDLGHKLGGSEQCYSVNNLGRTSWLTNTAVSALKGEACTFAVNQALAATGNGIGKYTDTKSGFYMGNFGPVVSPKVKFFMTVLLTGADLAGIKDVKEFAIDLCTKGVDRLTGDPGCVSERKVGKKVSHMSVNGGEFDWALVTGDKPNNKPEYDNAGVCTNCIMTLVMEAANKVNKDGKTPVPIDQ</sequence>
<evidence type="ECO:0000313" key="2">
    <source>
        <dbReference type="EMBL" id="RDL37698.1"/>
    </source>
</evidence>
<name>A0A370TQB4_9HELO</name>
<accession>A0A370TQB4</accession>
<dbReference type="GeneID" id="43597980"/>
<evidence type="ECO:0000313" key="3">
    <source>
        <dbReference type="Proteomes" id="UP000254866"/>
    </source>
</evidence>
<gene>
    <name evidence="2" type="ORF">BP5553_05131</name>
</gene>
<organism evidence="2 3">
    <name type="scientific">Venustampulla echinocandica</name>
    <dbReference type="NCBI Taxonomy" id="2656787"/>
    <lineage>
        <taxon>Eukaryota</taxon>
        <taxon>Fungi</taxon>
        <taxon>Dikarya</taxon>
        <taxon>Ascomycota</taxon>
        <taxon>Pezizomycotina</taxon>
        <taxon>Leotiomycetes</taxon>
        <taxon>Helotiales</taxon>
        <taxon>Pleuroascaceae</taxon>
        <taxon>Venustampulla</taxon>
    </lineage>
</organism>
<evidence type="ECO:0000256" key="1">
    <source>
        <dbReference type="SAM" id="SignalP"/>
    </source>
</evidence>
<keyword evidence="3" id="KW-1185">Reference proteome</keyword>
<protein>
    <submittedName>
        <fullName evidence="2">Uncharacterized protein</fullName>
    </submittedName>
</protein>
<proteinExistence type="predicted"/>
<dbReference type="EMBL" id="NPIC01000003">
    <property type="protein sequence ID" value="RDL37698.1"/>
    <property type="molecule type" value="Genomic_DNA"/>
</dbReference>
<feature type="signal peptide" evidence="1">
    <location>
        <begin position="1"/>
        <end position="21"/>
    </location>
</feature>
<feature type="chain" id="PRO_5016579784" evidence="1">
    <location>
        <begin position="22"/>
        <end position="309"/>
    </location>
</feature>
<dbReference type="Proteomes" id="UP000254866">
    <property type="component" value="Unassembled WGS sequence"/>
</dbReference>
<dbReference type="AlphaFoldDB" id="A0A370TQB4"/>
<keyword evidence="1" id="KW-0732">Signal</keyword>